<keyword evidence="2" id="KW-0813">Transport</keyword>
<evidence type="ECO:0000256" key="7">
    <source>
        <dbReference type="SAM" id="Phobius"/>
    </source>
</evidence>
<accession>A0ABW4NG22</accession>
<dbReference type="Pfam" id="PF05977">
    <property type="entry name" value="MFS_3"/>
    <property type="match status" value="1"/>
</dbReference>
<gene>
    <name evidence="8" type="ORF">ACFSC3_14960</name>
</gene>
<feature type="transmembrane region" description="Helical" evidence="7">
    <location>
        <begin position="390"/>
        <end position="416"/>
    </location>
</feature>
<feature type="transmembrane region" description="Helical" evidence="7">
    <location>
        <begin position="295"/>
        <end position="319"/>
    </location>
</feature>
<name>A0ABW4NG22_9SPHN</name>
<dbReference type="SUPFAM" id="SSF103473">
    <property type="entry name" value="MFS general substrate transporter"/>
    <property type="match status" value="1"/>
</dbReference>
<evidence type="ECO:0000256" key="3">
    <source>
        <dbReference type="ARBA" id="ARBA00022475"/>
    </source>
</evidence>
<evidence type="ECO:0000256" key="6">
    <source>
        <dbReference type="ARBA" id="ARBA00023136"/>
    </source>
</evidence>
<feature type="transmembrane region" description="Helical" evidence="7">
    <location>
        <begin position="264"/>
        <end position="283"/>
    </location>
</feature>
<keyword evidence="9" id="KW-1185">Reference proteome</keyword>
<protein>
    <submittedName>
        <fullName evidence="8">MFS transporter</fullName>
    </submittedName>
</protein>
<dbReference type="PANTHER" id="PTHR23513:SF9">
    <property type="entry name" value="ENTEROBACTIN EXPORTER ENTS"/>
    <property type="match status" value="1"/>
</dbReference>
<dbReference type="Proteomes" id="UP001597283">
    <property type="component" value="Unassembled WGS sequence"/>
</dbReference>
<dbReference type="EMBL" id="JBHUFC010000006">
    <property type="protein sequence ID" value="MFD1788863.1"/>
    <property type="molecule type" value="Genomic_DNA"/>
</dbReference>
<dbReference type="CDD" id="cd06173">
    <property type="entry name" value="MFS_MefA_like"/>
    <property type="match status" value="1"/>
</dbReference>
<feature type="transmembrane region" description="Helical" evidence="7">
    <location>
        <begin position="52"/>
        <end position="73"/>
    </location>
</feature>
<dbReference type="InterPro" id="IPR036259">
    <property type="entry name" value="MFS_trans_sf"/>
</dbReference>
<keyword evidence="4 7" id="KW-0812">Transmembrane</keyword>
<dbReference type="PANTHER" id="PTHR23513">
    <property type="entry name" value="INTEGRAL MEMBRANE EFFLUX PROTEIN-RELATED"/>
    <property type="match status" value="1"/>
</dbReference>
<sequence>MADAAPHPLTHPNFRAYWLARFSTTLAQTAMVIVIGWQVYDIARETMGIKAAAFQLGLVGIAQFLPLLFLSLYAGWVADRVDRRWIARASVGLEAACAITLGWLTWTGHITLPALFFVAALLGVARAFAGPALGALAPNLVPKAVLPTAIAFSSIAWQAASVLGPAMGGYLYAVAGWVPYAVSGTLFLLSFAMLMLIGAIPRAVITSTRGPWAQMIDGLRYVRRNRLVYGAISLDLFAVLLGGATAMLPIYARDILQVGAEGLGHLRAAPSLGAVVVALWFGIRPLRRNVGVKMLVSVAIFGAANALFGLSVPIFQPIFGAAAVGSDFAPAVLFALACLFVVGAADMVSVYVRQSLIQLHTPDEMRGRVGAVSTLFISGSNELGEARSGFLAALVGPAVAVTAGGIAAVAVTALWARIFPQLRLARTFDPPDELLILDPDMPNPKPVHAKGPTS</sequence>
<keyword evidence="5 7" id="KW-1133">Transmembrane helix</keyword>
<evidence type="ECO:0000256" key="4">
    <source>
        <dbReference type="ARBA" id="ARBA00022692"/>
    </source>
</evidence>
<organism evidence="8 9">
    <name type="scientific">Sphingomonas floccifaciens</name>
    <dbReference type="NCBI Taxonomy" id="1844115"/>
    <lineage>
        <taxon>Bacteria</taxon>
        <taxon>Pseudomonadati</taxon>
        <taxon>Pseudomonadota</taxon>
        <taxon>Alphaproteobacteria</taxon>
        <taxon>Sphingomonadales</taxon>
        <taxon>Sphingomonadaceae</taxon>
        <taxon>Sphingomonas</taxon>
    </lineage>
</organism>
<evidence type="ECO:0000313" key="8">
    <source>
        <dbReference type="EMBL" id="MFD1788863.1"/>
    </source>
</evidence>
<comment type="subcellular location">
    <subcellularLocation>
        <location evidence="1">Cell membrane</location>
        <topology evidence="1">Multi-pass membrane protein</topology>
    </subcellularLocation>
</comment>
<dbReference type="InterPro" id="IPR010290">
    <property type="entry name" value="TM_effector"/>
</dbReference>
<feature type="transmembrane region" description="Helical" evidence="7">
    <location>
        <begin position="110"/>
        <end position="128"/>
    </location>
</feature>
<evidence type="ECO:0000313" key="9">
    <source>
        <dbReference type="Proteomes" id="UP001597283"/>
    </source>
</evidence>
<reference evidence="9" key="1">
    <citation type="journal article" date="2019" name="Int. J. Syst. Evol. Microbiol.">
        <title>The Global Catalogue of Microorganisms (GCM) 10K type strain sequencing project: providing services to taxonomists for standard genome sequencing and annotation.</title>
        <authorList>
            <consortium name="The Broad Institute Genomics Platform"/>
            <consortium name="The Broad Institute Genome Sequencing Center for Infectious Disease"/>
            <person name="Wu L."/>
            <person name="Ma J."/>
        </authorList>
    </citation>
    <scope>NUCLEOTIDE SEQUENCE [LARGE SCALE GENOMIC DNA]</scope>
    <source>
        <strain evidence="9">Q85</strain>
    </source>
</reference>
<feature type="transmembrane region" description="Helical" evidence="7">
    <location>
        <begin position="180"/>
        <end position="205"/>
    </location>
</feature>
<feature type="transmembrane region" description="Helical" evidence="7">
    <location>
        <begin position="18"/>
        <end position="40"/>
    </location>
</feature>
<feature type="transmembrane region" description="Helical" evidence="7">
    <location>
        <begin position="85"/>
        <end position="104"/>
    </location>
</feature>
<proteinExistence type="predicted"/>
<keyword evidence="3" id="KW-1003">Cell membrane</keyword>
<comment type="caution">
    <text evidence="8">The sequence shown here is derived from an EMBL/GenBank/DDBJ whole genome shotgun (WGS) entry which is preliminary data.</text>
</comment>
<dbReference type="RefSeq" id="WP_380941238.1">
    <property type="nucleotide sequence ID" value="NZ_JBHUFC010000006.1"/>
</dbReference>
<evidence type="ECO:0000256" key="1">
    <source>
        <dbReference type="ARBA" id="ARBA00004651"/>
    </source>
</evidence>
<keyword evidence="6 7" id="KW-0472">Membrane</keyword>
<feature type="transmembrane region" description="Helical" evidence="7">
    <location>
        <begin position="331"/>
        <end position="353"/>
    </location>
</feature>
<dbReference type="Gene3D" id="1.20.1250.20">
    <property type="entry name" value="MFS general substrate transporter like domains"/>
    <property type="match status" value="1"/>
</dbReference>
<feature type="transmembrane region" description="Helical" evidence="7">
    <location>
        <begin position="226"/>
        <end position="252"/>
    </location>
</feature>
<evidence type="ECO:0000256" key="2">
    <source>
        <dbReference type="ARBA" id="ARBA00022448"/>
    </source>
</evidence>
<evidence type="ECO:0000256" key="5">
    <source>
        <dbReference type="ARBA" id="ARBA00022989"/>
    </source>
</evidence>